<organism evidence="1 2">
    <name type="scientific">Alkalimonas collagenimarina</name>
    <dbReference type="NCBI Taxonomy" id="400390"/>
    <lineage>
        <taxon>Bacteria</taxon>
        <taxon>Pseudomonadati</taxon>
        <taxon>Pseudomonadota</taxon>
        <taxon>Gammaproteobacteria</taxon>
        <taxon>Alkalimonas</taxon>
    </lineage>
</organism>
<proteinExistence type="predicted"/>
<evidence type="ECO:0008006" key="3">
    <source>
        <dbReference type="Google" id="ProtNLM"/>
    </source>
</evidence>
<dbReference type="EMBL" id="JAUZVZ010000011">
    <property type="protein sequence ID" value="MDP4536364.1"/>
    <property type="molecule type" value="Genomic_DNA"/>
</dbReference>
<accession>A0ABT9GZS2</accession>
<evidence type="ECO:0000313" key="2">
    <source>
        <dbReference type="Proteomes" id="UP001231616"/>
    </source>
</evidence>
<dbReference type="Proteomes" id="UP001231616">
    <property type="component" value="Unassembled WGS sequence"/>
</dbReference>
<dbReference type="SUPFAM" id="SSF88713">
    <property type="entry name" value="Glycoside hydrolase/deacetylase"/>
    <property type="match status" value="1"/>
</dbReference>
<dbReference type="RefSeq" id="WP_305893630.1">
    <property type="nucleotide sequence ID" value="NZ_JAUZVZ010000011.1"/>
</dbReference>
<evidence type="ECO:0000313" key="1">
    <source>
        <dbReference type="EMBL" id="MDP4536364.1"/>
    </source>
</evidence>
<name>A0ABT9GZS2_9GAMM</name>
<reference evidence="1 2" key="1">
    <citation type="submission" date="2023-08" db="EMBL/GenBank/DDBJ databases">
        <authorList>
            <person name="Joshi A."/>
            <person name="Thite S."/>
        </authorList>
    </citation>
    <scope>NUCLEOTIDE SEQUENCE [LARGE SCALE GENOMIC DNA]</scope>
    <source>
        <strain evidence="1 2">AC40</strain>
    </source>
</reference>
<dbReference type="Gene3D" id="3.20.20.370">
    <property type="entry name" value="Glycoside hydrolase/deacetylase"/>
    <property type="match status" value="1"/>
</dbReference>
<sequence length="327" mass="37894">MNQKTKHVNVFITIDTEVWNFYDNFTDNFNSAIHGRINERSYGLEFQLDQFAKHNLKANFFVDPLFSLPGGQDSLKEVVQLINKFQQDVQLHIHTEWLEITGIDLLGNRKTGYNIASFSADEQIKLLGHAKELLVSAGATKLCAFRAGNYGANTYTLSALAANDIYIDTSYNRMYLDGHCGLKQSQDLLEPQYLGEVLEYPISFYYEPNGNVRHVQVAACSFYEMKAILEYAHQQGWPSVVIVLHSFEWIKRIKGKAKKHVLDPIVLQRFDKLCKYLAKHEDRFKTQLFSEQDRNAVKSHGISTLYKQAKWTYFHRQLEQVRRKINI</sequence>
<gene>
    <name evidence="1" type="ORF">Q3O60_09195</name>
</gene>
<dbReference type="InterPro" id="IPR011330">
    <property type="entry name" value="Glyco_hydro/deAcase_b/a-brl"/>
</dbReference>
<keyword evidence="2" id="KW-1185">Reference proteome</keyword>
<comment type="caution">
    <text evidence="1">The sequence shown here is derived from an EMBL/GenBank/DDBJ whole genome shotgun (WGS) entry which is preliminary data.</text>
</comment>
<protein>
    <recommendedName>
        <fullName evidence="3">Polysaccharide deacetylase</fullName>
    </recommendedName>
</protein>